<dbReference type="Proteomes" id="UP000006727">
    <property type="component" value="Chromosome 6"/>
</dbReference>
<name>A0A7I3ZTC0_PHYPA</name>
<reference evidence="1 2" key="1">
    <citation type="journal article" date="2008" name="Science">
        <title>The Physcomitrella genome reveals evolutionary insights into the conquest of land by plants.</title>
        <authorList>
            <person name="Rensing S."/>
            <person name="Lang D."/>
            <person name="Zimmer A."/>
            <person name="Terry A."/>
            <person name="Salamov A."/>
            <person name="Shapiro H."/>
            <person name="Nishiyama T."/>
            <person name="Perroud P.-F."/>
            <person name="Lindquist E."/>
            <person name="Kamisugi Y."/>
            <person name="Tanahashi T."/>
            <person name="Sakakibara K."/>
            <person name="Fujita T."/>
            <person name="Oishi K."/>
            <person name="Shin-I T."/>
            <person name="Kuroki Y."/>
            <person name="Toyoda A."/>
            <person name="Suzuki Y."/>
            <person name="Hashimoto A."/>
            <person name="Yamaguchi K."/>
            <person name="Sugano A."/>
            <person name="Kohara Y."/>
            <person name="Fujiyama A."/>
            <person name="Anterola A."/>
            <person name="Aoki S."/>
            <person name="Ashton N."/>
            <person name="Barbazuk W.B."/>
            <person name="Barker E."/>
            <person name="Bennetzen J."/>
            <person name="Bezanilla M."/>
            <person name="Blankenship R."/>
            <person name="Cho S.H."/>
            <person name="Dutcher S."/>
            <person name="Estelle M."/>
            <person name="Fawcett J.A."/>
            <person name="Gundlach H."/>
            <person name="Hanada K."/>
            <person name="Heyl A."/>
            <person name="Hicks K.A."/>
            <person name="Hugh J."/>
            <person name="Lohr M."/>
            <person name="Mayer K."/>
            <person name="Melkozernov A."/>
            <person name="Murata T."/>
            <person name="Nelson D."/>
            <person name="Pils B."/>
            <person name="Prigge M."/>
            <person name="Reiss B."/>
            <person name="Renner T."/>
            <person name="Rombauts S."/>
            <person name="Rushton P."/>
            <person name="Sanderfoot A."/>
            <person name="Schween G."/>
            <person name="Shiu S.-H."/>
            <person name="Stueber K."/>
            <person name="Theodoulou F.L."/>
            <person name="Tu H."/>
            <person name="Van de Peer Y."/>
            <person name="Verrier P.J."/>
            <person name="Waters E."/>
            <person name="Wood A."/>
            <person name="Yang L."/>
            <person name="Cove D."/>
            <person name="Cuming A."/>
            <person name="Hasebe M."/>
            <person name="Lucas S."/>
            <person name="Mishler D.B."/>
            <person name="Reski R."/>
            <person name="Grigoriev I."/>
            <person name="Quatrano R.S."/>
            <person name="Boore J.L."/>
        </authorList>
    </citation>
    <scope>NUCLEOTIDE SEQUENCE [LARGE SCALE GENOMIC DNA]</scope>
    <source>
        <strain evidence="1 2">cv. Gransden 2004</strain>
    </source>
</reference>
<keyword evidence="2" id="KW-1185">Reference proteome</keyword>
<evidence type="ECO:0000313" key="1">
    <source>
        <dbReference type="EnsemblPlants" id="PAC:32977946.CDS.1"/>
    </source>
</evidence>
<accession>A0A7I3ZTC0</accession>
<dbReference type="OMA" id="PMLMEFV"/>
<dbReference type="EMBL" id="ABEU02000006">
    <property type="status" value="NOT_ANNOTATED_CDS"/>
    <property type="molecule type" value="Genomic_DNA"/>
</dbReference>
<protein>
    <recommendedName>
        <fullName evidence="3">Small acidic protein 1</fullName>
    </recommendedName>
</protein>
<sequence length="63" mass="6847">MKAFPGAKVFMPDLDDGVMGVAMDVDVDGDALELLGDAAVDHKLFDADFFNDFEDDFDDTDLA</sequence>
<evidence type="ECO:0000313" key="2">
    <source>
        <dbReference type="Proteomes" id="UP000006727"/>
    </source>
</evidence>
<reference evidence="1" key="3">
    <citation type="submission" date="2020-12" db="UniProtKB">
        <authorList>
            <consortium name="EnsemblPlants"/>
        </authorList>
    </citation>
    <scope>IDENTIFICATION</scope>
</reference>
<evidence type="ECO:0008006" key="3">
    <source>
        <dbReference type="Google" id="ProtNLM"/>
    </source>
</evidence>
<dbReference type="AlphaFoldDB" id="A0A7I3ZTC0"/>
<proteinExistence type="predicted"/>
<reference evidence="1 2" key="2">
    <citation type="journal article" date="2018" name="Plant J.">
        <title>The Physcomitrella patens chromosome-scale assembly reveals moss genome structure and evolution.</title>
        <authorList>
            <person name="Lang D."/>
            <person name="Ullrich K.K."/>
            <person name="Murat F."/>
            <person name="Fuchs J."/>
            <person name="Jenkins J."/>
            <person name="Haas F.B."/>
            <person name="Piednoel M."/>
            <person name="Gundlach H."/>
            <person name="Van Bel M."/>
            <person name="Meyberg R."/>
            <person name="Vives C."/>
            <person name="Morata J."/>
            <person name="Symeonidi A."/>
            <person name="Hiss M."/>
            <person name="Muchero W."/>
            <person name="Kamisugi Y."/>
            <person name="Saleh O."/>
            <person name="Blanc G."/>
            <person name="Decker E.L."/>
            <person name="van Gessel N."/>
            <person name="Grimwood J."/>
            <person name="Hayes R.D."/>
            <person name="Graham S.W."/>
            <person name="Gunter L.E."/>
            <person name="McDaniel S.F."/>
            <person name="Hoernstein S.N.W."/>
            <person name="Larsson A."/>
            <person name="Li F.W."/>
            <person name="Perroud P.F."/>
            <person name="Phillips J."/>
            <person name="Ranjan P."/>
            <person name="Rokshar D.S."/>
            <person name="Rothfels C.J."/>
            <person name="Schneider L."/>
            <person name="Shu S."/>
            <person name="Stevenson D.W."/>
            <person name="Thummler F."/>
            <person name="Tillich M."/>
            <person name="Villarreal Aguilar J.C."/>
            <person name="Widiez T."/>
            <person name="Wong G.K."/>
            <person name="Wymore A."/>
            <person name="Zhang Y."/>
            <person name="Zimmer A.D."/>
            <person name="Quatrano R.S."/>
            <person name="Mayer K.F.X."/>
            <person name="Goodstein D."/>
            <person name="Casacuberta J.M."/>
            <person name="Vandepoele K."/>
            <person name="Reski R."/>
            <person name="Cuming A.C."/>
            <person name="Tuskan G.A."/>
            <person name="Maumus F."/>
            <person name="Salse J."/>
            <person name="Schmutz J."/>
            <person name="Rensing S.A."/>
        </authorList>
    </citation>
    <scope>NUCLEOTIDE SEQUENCE [LARGE SCALE GENOMIC DNA]</scope>
    <source>
        <strain evidence="1 2">cv. Gransden 2004</strain>
    </source>
</reference>
<dbReference type="EnsemblPlants" id="Pp3c6_8240V3.2">
    <property type="protein sequence ID" value="PAC:32977946.CDS.1"/>
    <property type="gene ID" value="Pp3c6_8240"/>
</dbReference>
<organism evidence="1 2">
    <name type="scientific">Physcomitrium patens</name>
    <name type="common">Spreading-leaved earth moss</name>
    <name type="synonym">Physcomitrella patens</name>
    <dbReference type="NCBI Taxonomy" id="3218"/>
    <lineage>
        <taxon>Eukaryota</taxon>
        <taxon>Viridiplantae</taxon>
        <taxon>Streptophyta</taxon>
        <taxon>Embryophyta</taxon>
        <taxon>Bryophyta</taxon>
        <taxon>Bryophytina</taxon>
        <taxon>Bryopsida</taxon>
        <taxon>Funariidae</taxon>
        <taxon>Funariales</taxon>
        <taxon>Funariaceae</taxon>
        <taxon>Physcomitrium</taxon>
    </lineage>
</organism>
<dbReference type="Gramene" id="Pp3c6_8240V3.2">
    <property type="protein sequence ID" value="PAC:32977946.CDS.1"/>
    <property type="gene ID" value="Pp3c6_8240"/>
</dbReference>